<protein>
    <submittedName>
        <fullName evidence="1">VrrA/YqfQ family protein</fullName>
    </submittedName>
</protein>
<organism evidence="1 2">
    <name type="scientific">Metabacillus hrfriensis</name>
    <dbReference type="NCBI Taxonomy" id="3048891"/>
    <lineage>
        <taxon>Bacteria</taxon>
        <taxon>Bacillati</taxon>
        <taxon>Bacillota</taxon>
        <taxon>Bacilli</taxon>
        <taxon>Bacillales</taxon>
        <taxon>Bacillaceae</taxon>
        <taxon>Metabacillus</taxon>
    </lineage>
</organism>
<gene>
    <name evidence="1" type="primary">vrrA</name>
    <name evidence="1" type="ORF">QLQ22_17955</name>
</gene>
<dbReference type="EMBL" id="CP126116">
    <property type="protein sequence ID" value="WHZ60306.1"/>
    <property type="molecule type" value="Genomic_DNA"/>
</dbReference>
<keyword evidence="2" id="KW-1185">Reference proteome</keyword>
<accession>A0ACD4RIG9</accession>
<proteinExistence type="predicted"/>
<evidence type="ECO:0000313" key="2">
    <source>
        <dbReference type="Proteomes" id="UP001226091"/>
    </source>
</evidence>
<evidence type="ECO:0000313" key="1">
    <source>
        <dbReference type="EMBL" id="WHZ60306.1"/>
    </source>
</evidence>
<name>A0ACD4RIG9_9BACI</name>
<sequence>MGGQPFSNQPFGNQQARGFGPTRSFQPFGQQMGPFSSQFGPPGFGGQQFGQQAMGRGGGIKGILSRFLPGGGQGAANAAQGLQGITNPANLSSMLGNVQKVLGMAQQVTPMVQQYGPLVRNLPAMIKIYSELKGGGSSVEESTGSDESNTASDVSASAQSDADTAVIESPKKTVKEGMEKAAPVKGVSAPKLYI</sequence>
<reference evidence="2" key="1">
    <citation type="journal article" date="2025" name="Aquaculture">
        <title>Assessment of the bioflocculant production and safety properties of Metabacillus hrfriensis sp. nov. based on phenotypic and whole-genome sequencing analysis.</title>
        <authorList>
            <person name="Zhang R."/>
            <person name="Zhao Z."/>
            <person name="Luo L."/>
            <person name="Wang S."/>
            <person name="Guo K."/>
            <person name="Xu W."/>
        </authorList>
    </citation>
    <scope>NUCLEOTIDE SEQUENCE [LARGE SCALE GENOMIC DNA]</scope>
    <source>
        <strain evidence="2">CT-WN-B3</strain>
    </source>
</reference>
<dbReference type="Proteomes" id="UP001226091">
    <property type="component" value="Chromosome"/>
</dbReference>